<keyword evidence="7 10" id="KW-0626">Porin</keyword>
<dbReference type="AlphaFoldDB" id="A0A4R5PJI8"/>
<dbReference type="Pfam" id="PF02530">
    <property type="entry name" value="Porin_2"/>
    <property type="match status" value="1"/>
</dbReference>
<keyword evidence="4 10" id="KW-0812">Transmembrane</keyword>
<keyword evidence="12" id="KW-1185">Reference proteome</keyword>
<evidence type="ECO:0000256" key="4">
    <source>
        <dbReference type="ARBA" id="ARBA00022692"/>
    </source>
</evidence>
<evidence type="ECO:0000256" key="3">
    <source>
        <dbReference type="ARBA" id="ARBA00022452"/>
    </source>
</evidence>
<dbReference type="GO" id="GO:0009279">
    <property type="term" value="C:cell outer membrane"/>
    <property type="evidence" value="ECO:0007669"/>
    <property type="project" value="UniProtKB-SubCell"/>
</dbReference>
<reference evidence="11 12" key="1">
    <citation type="journal article" date="2013" name="Int. J. Syst. Evol. Microbiol.">
        <title>Hoeflea suaedae sp. nov., an endophytic bacterium isolated from the root of the halophyte Suaeda maritima.</title>
        <authorList>
            <person name="Chung E.J."/>
            <person name="Park J.A."/>
            <person name="Pramanik P."/>
            <person name="Bibi F."/>
            <person name="Jeon C.O."/>
            <person name="Chung Y.R."/>
        </authorList>
    </citation>
    <scope>NUCLEOTIDE SEQUENCE [LARGE SCALE GENOMIC DNA]</scope>
    <source>
        <strain evidence="11 12">YC6898</strain>
    </source>
</reference>
<keyword evidence="6 10" id="KW-0406">Ion transport</keyword>
<evidence type="ECO:0000313" key="12">
    <source>
        <dbReference type="Proteomes" id="UP000295131"/>
    </source>
</evidence>
<dbReference type="Proteomes" id="UP000295131">
    <property type="component" value="Unassembled WGS sequence"/>
</dbReference>
<gene>
    <name evidence="11" type="ORF">E2A64_10965</name>
</gene>
<feature type="signal peptide" evidence="10">
    <location>
        <begin position="1"/>
        <end position="22"/>
    </location>
</feature>
<evidence type="ECO:0000313" key="11">
    <source>
        <dbReference type="EMBL" id="TDH35837.1"/>
    </source>
</evidence>
<dbReference type="GO" id="GO:0046930">
    <property type="term" value="C:pore complex"/>
    <property type="evidence" value="ECO:0007669"/>
    <property type="project" value="UniProtKB-KW"/>
</dbReference>
<feature type="chain" id="PRO_5020939128" description="Porin" evidence="10">
    <location>
        <begin position="23"/>
        <end position="382"/>
    </location>
</feature>
<comment type="domain">
    <text evidence="10">Consists of 16-stranded beta-barrel sheets, with large surface-exposed loops, that form a transmembrane pore at the center of each barrel. The pore is partially ocluded by a peptide loop that folds into the pore lumen.</text>
</comment>
<protein>
    <recommendedName>
        <fullName evidence="10">Porin</fullName>
    </recommendedName>
</protein>
<evidence type="ECO:0000256" key="10">
    <source>
        <dbReference type="RuleBase" id="RU364005"/>
    </source>
</evidence>
<comment type="subcellular location">
    <subcellularLocation>
        <location evidence="10">Cell outer membrane</location>
        <topology evidence="10">Multi-pass membrane protein</topology>
    </subcellularLocation>
</comment>
<keyword evidence="2 10" id="KW-0813">Transport</keyword>
<comment type="function">
    <text evidence="10">Forms passive diffusion pores that allow small molecular weight hydrophilic materials across the outer membrane.</text>
</comment>
<dbReference type="SUPFAM" id="SSF56935">
    <property type="entry name" value="Porins"/>
    <property type="match status" value="1"/>
</dbReference>
<evidence type="ECO:0000256" key="1">
    <source>
        <dbReference type="ARBA" id="ARBA00009521"/>
    </source>
</evidence>
<organism evidence="11 12">
    <name type="scientific">Pseudohoeflea suaedae</name>
    <dbReference type="NCBI Taxonomy" id="877384"/>
    <lineage>
        <taxon>Bacteria</taxon>
        <taxon>Pseudomonadati</taxon>
        <taxon>Pseudomonadota</taxon>
        <taxon>Alphaproteobacteria</taxon>
        <taxon>Hyphomicrobiales</taxon>
        <taxon>Rhizobiaceae</taxon>
        <taxon>Pseudohoeflea</taxon>
    </lineage>
</organism>
<evidence type="ECO:0000256" key="8">
    <source>
        <dbReference type="ARBA" id="ARBA00023136"/>
    </source>
</evidence>
<evidence type="ECO:0000256" key="7">
    <source>
        <dbReference type="ARBA" id="ARBA00023114"/>
    </source>
</evidence>
<keyword evidence="3 10" id="KW-1134">Transmembrane beta strand</keyword>
<keyword evidence="9 10" id="KW-0998">Cell outer membrane</keyword>
<keyword evidence="8 10" id="KW-0472">Membrane</keyword>
<evidence type="ECO:0000256" key="9">
    <source>
        <dbReference type="ARBA" id="ARBA00023237"/>
    </source>
</evidence>
<evidence type="ECO:0000256" key="6">
    <source>
        <dbReference type="ARBA" id="ARBA00023065"/>
    </source>
</evidence>
<proteinExistence type="inferred from homology"/>
<comment type="similarity">
    <text evidence="1 10">Belongs to the alphaproteobacteria porin family.</text>
</comment>
<evidence type="ECO:0000256" key="2">
    <source>
        <dbReference type="ARBA" id="ARBA00022448"/>
    </source>
</evidence>
<evidence type="ECO:0000256" key="5">
    <source>
        <dbReference type="ARBA" id="ARBA00022729"/>
    </source>
</evidence>
<keyword evidence="5 10" id="KW-0732">Signal</keyword>
<dbReference type="OrthoDB" id="7801681at2"/>
<dbReference type="InterPro" id="IPR003684">
    <property type="entry name" value="Porin_alphabac"/>
</dbReference>
<dbReference type="RefSeq" id="WP_133284537.1">
    <property type="nucleotide sequence ID" value="NZ_SMSI01000002.1"/>
</dbReference>
<name>A0A4R5PJI8_9HYPH</name>
<comment type="caution">
    <text evidence="11">The sequence shown here is derived from an EMBL/GenBank/DDBJ whole genome shotgun (WGS) entry which is preliminary data.</text>
</comment>
<dbReference type="EMBL" id="SMSI01000002">
    <property type="protein sequence ID" value="TDH35837.1"/>
    <property type="molecule type" value="Genomic_DNA"/>
</dbReference>
<dbReference type="GO" id="GO:0015288">
    <property type="term" value="F:porin activity"/>
    <property type="evidence" value="ECO:0007669"/>
    <property type="project" value="UniProtKB-KW"/>
</dbReference>
<accession>A0A4R5PJI8</accession>
<dbReference type="GO" id="GO:0006811">
    <property type="term" value="P:monoatomic ion transport"/>
    <property type="evidence" value="ECO:0007669"/>
    <property type="project" value="UniProtKB-KW"/>
</dbReference>
<sequence>MKIKSLLLGSAAALVAVSGARAADAIIVAEPEPVEYVRVCDAFGTGFFYIPGTETCLRIHGYVRFDVFGGDLFARTSLVDETYNVNSRLSLRTSTASETELGTLRTYTETRFNFNTSDVSFFGTDIGYTNDTTVSLNFAWIQLGGLRVGKDESFFTTWTGYAGAVINDTPLGGYGPFDTNLISYTYNGGAFRAGIALEQGVDNTAVFNFATGDIEPSGWGIDDYMPHVVVGLGATFGMVDLSAVAAWDSRDDLLLFGNLFERGGWAGKIRADVAFNDAFSVFAMLMYGENSSAYTTWSNGVADDETFAVVGGFSYAFSEKASLNTQIDWVDGGAGVDDAWALTANVAYELVPGLVITPEIQYVDAGDDAEDFGAGIRVQRSF</sequence>